<dbReference type="PANTHER" id="PTHR11846:SF0">
    <property type="entry name" value="ADENYLOSUCCINATE SYNTHETASE"/>
    <property type="match status" value="1"/>
</dbReference>
<dbReference type="CDD" id="cd03108">
    <property type="entry name" value="AdSS"/>
    <property type="match status" value="1"/>
</dbReference>
<dbReference type="FunFam" id="3.90.170.10:FF:000001">
    <property type="entry name" value="Adenylosuccinate synthetase"/>
    <property type="match status" value="1"/>
</dbReference>
<dbReference type="InterPro" id="IPR042110">
    <property type="entry name" value="Adenylosuccinate_synth_dom2"/>
</dbReference>
<protein>
    <recommendedName>
        <fullName evidence="10">Adenylosuccinate synthetase</fullName>
    </recommendedName>
</protein>
<keyword evidence="4" id="KW-0479">Metal-binding</keyword>
<evidence type="ECO:0000256" key="2">
    <source>
        <dbReference type="ARBA" id="ARBA00011738"/>
    </source>
</evidence>
<dbReference type="SMART" id="SM00788">
    <property type="entry name" value="Adenylsucc_synt"/>
    <property type="match status" value="1"/>
</dbReference>
<dbReference type="SUPFAM" id="SSF52540">
    <property type="entry name" value="P-loop containing nucleoside triphosphate hydrolases"/>
    <property type="match status" value="1"/>
</dbReference>
<dbReference type="NCBIfam" id="TIGR00184">
    <property type="entry name" value="purA"/>
    <property type="match status" value="1"/>
</dbReference>
<dbReference type="InterPro" id="IPR042109">
    <property type="entry name" value="Adenylosuccinate_synth_dom1"/>
</dbReference>
<evidence type="ECO:0008006" key="10">
    <source>
        <dbReference type="Google" id="ProtNLM"/>
    </source>
</evidence>
<evidence type="ECO:0000256" key="1">
    <source>
        <dbReference type="ARBA" id="ARBA00001946"/>
    </source>
</evidence>
<comment type="subunit">
    <text evidence="2">Homodimer.</text>
</comment>
<comment type="caution">
    <text evidence="9">The sequence shown here is derived from an EMBL/GenBank/DDBJ whole genome shotgun (WGS) entry which is preliminary data.</text>
</comment>
<dbReference type="NCBIfam" id="NF002223">
    <property type="entry name" value="PRK01117.1"/>
    <property type="match status" value="1"/>
</dbReference>
<evidence type="ECO:0000256" key="3">
    <source>
        <dbReference type="ARBA" id="ARBA00022598"/>
    </source>
</evidence>
<dbReference type="Gene3D" id="3.40.440.10">
    <property type="entry name" value="Adenylosuccinate Synthetase, subunit A, domain 1"/>
    <property type="match status" value="1"/>
</dbReference>
<dbReference type="InterPro" id="IPR027417">
    <property type="entry name" value="P-loop_NTPase"/>
</dbReference>
<dbReference type="Pfam" id="PF00709">
    <property type="entry name" value="Adenylsucc_synt"/>
    <property type="match status" value="1"/>
</dbReference>
<evidence type="ECO:0000256" key="5">
    <source>
        <dbReference type="ARBA" id="ARBA00022741"/>
    </source>
</evidence>
<dbReference type="InterPro" id="IPR042111">
    <property type="entry name" value="Adenylosuccinate_synth_dom3"/>
</dbReference>
<dbReference type="HAMAP" id="MF_00011">
    <property type="entry name" value="Adenylosucc_synth"/>
    <property type="match status" value="1"/>
</dbReference>
<dbReference type="FunFam" id="1.10.300.10:FF:000001">
    <property type="entry name" value="Adenylosuccinate synthetase"/>
    <property type="match status" value="1"/>
</dbReference>
<dbReference type="PROSITE" id="PS01266">
    <property type="entry name" value="ADENYLOSUCCIN_SYN_1"/>
    <property type="match status" value="1"/>
</dbReference>
<evidence type="ECO:0000256" key="4">
    <source>
        <dbReference type="ARBA" id="ARBA00022723"/>
    </source>
</evidence>
<evidence type="ECO:0000256" key="7">
    <source>
        <dbReference type="ARBA" id="ARBA00022842"/>
    </source>
</evidence>
<evidence type="ECO:0000256" key="8">
    <source>
        <dbReference type="ARBA" id="ARBA00023134"/>
    </source>
</evidence>
<keyword evidence="6" id="KW-0658">Purine biosynthesis</keyword>
<dbReference type="GO" id="GO:0046040">
    <property type="term" value="P:IMP metabolic process"/>
    <property type="evidence" value="ECO:0007669"/>
    <property type="project" value="TreeGrafter"/>
</dbReference>
<dbReference type="InterPro" id="IPR018220">
    <property type="entry name" value="Adenylosuccin_syn_GTP-bd"/>
</dbReference>
<keyword evidence="5" id="KW-0547">Nucleotide-binding</keyword>
<evidence type="ECO:0000256" key="6">
    <source>
        <dbReference type="ARBA" id="ARBA00022755"/>
    </source>
</evidence>
<gene>
    <name evidence="9" type="ORF">S01H1_06703</name>
</gene>
<proteinExistence type="inferred from homology"/>
<dbReference type="InterPro" id="IPR001114">
    <property type="entry name" value="Adenylosuccinate_synthetase"/>
</dbReference>
<sequence>MPVIAVLGAQWGDEGKGKVVDMLAQQASMVVRFSGGDNAGHSVVNPHGEFKLHLIPSGIFNAEVACIIGNGVVINPEVLIGEMDNLNERGVDTSNLFISDRAHLIMPYHLLLDGLEEEARGGKAIGTTRKGVGPAFTDKTARLGIRAGDLLDREALRERLRSVIDYKNVILTKVYGAKPLSLDEVYTQYCQYGERLAPHIRETTVMLDEAVNGGELVILEGAQGVLLDPDFGTYPYTTSSSPLAAGACLGAGLGPTRLDRAVGVYKAYCTRVGGGPMPTELRDETGELIRERAHEYGTTTGRARRCGWLDTVAARFSSRINGLTGAVITRLDILDILPSLKICIGYELDGKKIDYFPGNIAALARCKPVYEDLPGWQTDTTDIRDYDQLPEAARNYVSRVEELISCPVNLVCVGPGREQSIEKTPIL</sequence>
<evidence type="ECO:0000313" key="9">
    <source>
        <dbReference type="EMBL" id="GAF83096.1"/>
    </source>
</evidence>
<dbReference type="EMBL" id="BARS01003459">
    <property type="protein sequence ID" value="GAF83096.1"/>
    <property type="molecule type" value="Genomic_DNA"/>
</dbReference>
<dbReference type="PANTHER" id="PTHR11846">
    <property type="entry name" value="ADENYLOSUCCINATE SYNTHETASE"/>
    <property type="match status" value="1"/>
</dbReference>
<name>X0T6Z2_9ZZZZ</name>
<dbReference type="GO" id="GO:0044208">
    <property type="term" value="P:'de novo' AMP biosynthetic process"/>
    <property type="evidence" value="ECO:0007669"/>
    <property type="project" value="TreeGrafter"/>
</dbReference>
<keyword evidence="3" id="KW-0436">Ligase</keyword>
<dbReference type="Gene3D" id="1.10.300.10">
    <property type="entry name" value="Adenylosuccinate Synthetase, subunit A, domain 2"/>
    <property type="match status" value="1"/>
</dbReference>
<accession>X0T6Z2</accession>
<comment type="cofactor">
    <cofactor evidence="1">
        <name>Mg(2+)</name>
        <dbReference type="ChEBI" id="CHEBI:18420"/>
    </cofactor>
</comment>
<keyword evidence="7" id="KW-0460">Magnesium</keyword>
<dbReference type="Gene3D" id="3.90.170.10">
    <property type="entry name" value="Adenylosuccinate Synthetase, subunit A, domain 3"/>
    <property type="match status" value="1"/>
</dbReference>
<keyword evidence="8" id="KW-0342">GTP-binding</keyword>
<dbReference type="GO" id="GO:0046872">
    <property type="term" value="F:metal ion binding"/>
    <property type="evidence" value="ECO:0007669"/>
    <property type="project" value="UniProtKB-KW"/>
</dbReference>
<dbReference type="GO" id="GO:0004019">
    <property type="term" value="F:adenylosuccinate synthase activity"/>
    <property type="evidence" value="ECO:0007669"/>
    <property type="project" value="InterPro"/>
</dbReference>
<organism evidence="9">
    <name type="scientific">marine sediment metagenome</name>
    <dbReference type="NCBI Taxonomy" id="412755"/>
    <lineage>
        <taxon>unclassified sequences</taxon>
        <taxon>metagenomes</taxon>
        <taxon>ecological metagenomes</taxon>
    </lineage>
</organism>
<dbReference type="AlphaFoldDB" id="X0T6Z2"/>
<dbReference type="GO" id="GO:0005737">
    <property type="term" value="C:cytoplasm"/>
    <property type="evidence" value="ECO:0007669"/>
    <property type="project" value="TreeGrafter"/>
</dbReference>
<dbReference type="GO" id="GO:0005525">
    <property type="term" value="F:GTP binding"/>
    <property type="evidence" value="ECO:0007669"/>
    <property type="project" value="UniProtKB-KW"/>
</dbReference>
<reference evidence="9" key="1">
    <citation type="journal article" date="2014" name="Front. Microbiol.">
        <title>High frequency of phylogenetically diverse reductive dehalogenase-homologous genes in deep subseafloor sedimentary metagenomes.</title>
        <authorList>
            <person name="Kawai M."/>
            <person name="Futagami T."/>
            <person name="Toyoda A."/>
            <person name="Takaki Y."/>
            <person name="Nishi S."/>
            <person name="Hori S."/>
            <person name="Arai W."/>
            <person name="Tsubouchi T."/>
            <person name="Morono Y."/>
            <person name="Uchiyama I."/>
            <person name="Ito T."/>
            <person name="Fujiyama A."/>
            <person name="Inagaki F."/>
            <person name="Takami H."/>
        </authorList>
    </citation>
    <scope>NUCLEOTIDE SEQUENCE</scope>
    <source>
        <strain evidence="9">Expedition CK06-06</strain>
    </source>
</reference>